<keyword evidence="3" id="KW-1003">Cell membrane</keyword>
<dbReference type="InterPro" id="IPR036526">
    <property type="entry name" value="C-N_Hydrolase_sf"/>
</dbReference>
<dbReference type="RefSeq" id="WP_234866920.1">
    <property type="nucleotide sequence ID" value="NZ_JAKEVY010000003.1"/>
</dbReference>
<evidence type="ECO:0000256" key="4">
    <source>
        <dbReference type="ARBA" id="ARBA00022679"/>
    </source>
</evidence>
<keyword evidence="6 9" id="KW-1133">Transmembrane helix</keyword>
<keyword evidence="12" id="KW-1185">Reference proteome</keyword>
<feature type="transmembrane region" description="Helical" evidence="9">
    <location>
        <begin position="189"/>
        <end position="208"/>
    </location>
</feature>
<dbReference type="InterPro" id="IPR003010">
    <property type="entry name" value="C-N_Hydrolase"/>
</dbReference>
<evidence type="ECO:0000256" key="7">
    <source>
        <dbReference type="ARBA" id="ARBA00023136"/>
    </source>
</evidence>
<feature type="transmembrane region" description="Helical" evidence="9">
    <location>
        <begin position="153"/>
        <end position="177"/>
    </location>
</feature>
<feature type="transmembrane region" description="Helical" evidence="9">
    <location>
        <begin position="113"/>
        <end position="133"/>
    </location>
</feature>
<proteinExistence type="inferred from homology"/>
<dbReference type="Pfam" id="PF00795">
    <property type="entry name" value="CN_hydrolase"/>
    <property type="match status" value="1"/>
</dbReference>
<dbReference type="PANTHER" id="PTHR38686">
    <property type="entry name" value="APOLIPOPROTEIN N-ACYLTRANSFERASE"/>
    <property type="match status" value="1"/>
</dbReference>
<accession>A0ABS9BMY1</accession>
<protein>
    <recommendedName>
        <fullName evidence="10">CN hydrolase domain-containing protein</fullName>
    </recommendedName>
</protein>
<keyword evidence="4" id="KW-0808">Transferase</keyword>
<evidence type="ECO:0000256" key="1">
    <source>
        <dbReference type="ARBA" id="ARBA00004651"/>
    </source>
</evidence>
<feature type="transmembrane region" description="Helical" evidence="9">
    <location>
        <begin position="470"/>
        <end position="488"/>
    </location>
</feature>
<dbReference type="InterPro" id="IPR045378">
    <property type="entry name" value="LNT_N"/>
</dbReference>
<reference evidence="11 12" key="1">
    <citation type="submission" date="2022-01" db="EMBL/GenBank/DDBJ databases">
        <title>Flavihumibacter sp. nov., isolated from sediment of a river.</title>
        <authorList>
            <person name="Liu H."/>
        </authorList>
    </citation>
    <scope>NUCLEOTIDE SEQUENCE [LARGE SCALE GENOMIC DNA]</scope>
    <source>
        <strain evidence="11 12">RY-1</strain>
    </source>
</reference>
<evidence type="ECO:0000256" key="3">
    <source>
        <dbReference type="ARBA" id="ARBA00022475"/>
    </source>
</evidence>
<dbReference type="PANTHER" id="PTHR38686:SF1">
    <property type="entry name" value="APOLIPOPROTEIN N-ACYLTRANSFERASE"/>
    <property type="match status" value="1"/>
</dbReference>
<feature type="domain" description="CN hydrolase" evidence="10">
    <location>
        <begin position="234"/>
        <end position="457"/>
    </location>
</feature>
<dbReference type="EMBL" id="JAKEVY010000003">
    <property type="protein sequence ID" value="MCF1715976.1"/>
    <property type="molecule type" value="Genomic_DNA"/>
</dbReference>
<keyword evidence="7 9" id="KW-0472">Membrane</keyword>
<keyword evidence="8" id="KW-0012">Acyltransferase</keyword>
<evidence type="ECO:0000256" key="6">
    <source>
        <dbReference type="ARBA" id="ARBA00022989"/>
    </source>
</evidence>
<evidence type="ECO:0000256" key="5">
    <source>
        <dbReference type="ARBA" id="ARBA00022692"/>
    </source>
</evidence>
<sequence length="494" mass="56122">MIDFQGKIPRTITIFTLLLFGALFLYFSNGTIFFSIATWLFSIPFILVSRREKGIFSFLVIPLIFGIISQLSFWKFTYDNTRSYLFYIPFIAGIYYGYVFYIDAIVYQKIKEFAATLIFPLAYTSFEFLLSLFNPFGTAGLLGYTQLDFLAFSQLASLTGMWGMTFMITWFGSVICWLFDNRFKWKKRFIGGLIYFSLLASILVYGVVRINMPLQKSFVRISGIHTHDKVVEGEKMNFVLSKKDTTQFKEISNSIISRLINETKAEAKNKSKIIVWSEISTLILDKDEDSLVNVFRTLAQEEKIYLLTNPFSIGTNAAISENKILFFSPKGELLSKHIKYGGNFMEGTLEGNKTINTSVTLYGKLASLICWDADFPSIVKQIGKSNADVLLIPASNWKEISPLHTNVAVFRGIENGCSIVRQTRNGLSIITDPRGKIISQMDHFATNSWIMSGDVPNRKIWTLYPLIGDIFGWLAIVGLVCLLLYSFIKSKSTL</sequence>
<gene>
    <name evidence="11" type="ORF">L0U88_15150</name>
</gene>
<evidence type="ECO:0000256" key="9">
    <source>
        <dbReference type="SAM" id="Phobius"/>
    </source>
</evidence>
<evidence type="ECO:0000256" key="8">
    <source>
        <dbReference type="ARBA" id="ARBA00023315"/>
    </source>
</evidence>
<dbReference type="SUPFAM" id="SSF56317">
    <property type="entry name" value="Carbon-nitrogen hydrolase"/>
    <property type="match status" value="1"/>
</dbReference>
<dbReference type="Proteomes" id="UP001200145">
    <property type="component" value="Unassembled WGS sequence"/>
</dbReference>
<feature type="transmembrane region" description="Helical" evidence="9">
    <location>
        <begin position="7"/>
        <end position="26"/>
    </location>
</feature>
<keyword evidence="5 9" id="KW-0812">Transmembrane</keyword>
<feature type="transmembrane region" description="Helical" evidence="9">
    <location>
        <begin position="86"/>
        <end position="106"/>
    </location>
</feature>
<name>A0ABS9BMY1_9BACT</name>
<comment type="subcellular location">
    <subcellularLocation>
        <location evidence="1">Cell membrane</location>
        <topology evidence="1">Multi-pass membrane protein</topology>
    </subcellularLocation>
</comment>
<dbReference type="Pfam" id="PF20154">
    <property type="entry name" value="LNT_N"/>
    <property type="match status" value="1"/>
</dbReference>
<evidence type="ECO:0000313" key="11">
    <source>
        <dbReference type="EMBL" id="MCF1715976.1"/>
    </source>
</evidence>
<dbReference type="InterPro" id="IPR004563">
    <property type="entry name" value="Apolipo_AcylTrfase"/>
</dbReference>
<evidence type="ECO:0000313" key="12">
    <source>
        <dbReference type="Proteomes" id="UP001200145"/>
    </source>
</evidence>
<dbReference type="Gene3D" id="3.60.110.10">
    <property type="entry name" value="Carbon-nitrogen hydrolase"/>
    <property type="match status" value="1"/>
</dbReference>
<comment type="caution">
    <text evidence="11">The sequence shown here is derived from an EMBL/GenBank/DDBJ whole genome shotgun (WGS) entry which is preliminary data.</text>
</comment>
<feature type="transmembrane region" description="Helical" evidence="9">
    <location>
        <begin position="55"/>
        <end position="74"/>
    </location>
</feature>
<evidence type="ECO:0000259" key="10">
    <source>
        <dbReference type="PROSITE" id="PS50263"/>
    </source>
</evidence>
<organism evidence="11 12">
    <name type="scientific">Flavihumibacter fluminis</name>
    <dbReference type="NCBI Taxonomy" id="2909236"/>
    <lineage>
        <taxon>Bacteria</taxon>
        <taxon>Pseudomonadati</taxon>
        <taxon>Bacteroidota</taxon>
        <taxon>Chitinophagia</taxon>
        <taxon>Chitinophagales</taxon>
        <taxon>Chitinophagaceae</taxon>
        <taxon>Flavihumibacter</taxon>
    </lineage>
</organism>
<dbReference type="PROSITE" id="PS50263">
    <property type="entry name" value="CN_HYDROLASE"/>
    <property type="match status" value="1"/>
</dbReference>
<evidence type="ECO:0000256" key="2">
    <source>
        <dbReference type="ARBA" id="ARBA00010065"/>
    </source>
</evidence>
<comment type="similarity">
    <text evidence="2">Belongs to the CN hydrolase family. Apolipoprotein N-acyltransferase subfamily.</text>
</comment>